<evidence type="ECO:0000313" key="2">
    <source>
        <dbReference type="EMBL" id="CCA67378.1"/>
    </source>
</evidence>
<dbReference type="Proteomes" id="UP000007148">
    <property type="component" value="Unassembled WGS sequence"/>
</dbReference>
<dbReference type="AlphaFoldDB" id="G4T7U0"/>
<name>G4T7U0_SERID</name>
<sequence length="490" mass="54584">MPFKSLETVVFGALNKIGELKIHQTVPELRVVDLSDQSRLVSILLDNSAFVLREMALMEFLVAFPSKFRHPSHQQLRRHPSTSLNIDQDSSAWVESSISKASVRYASTWTSTGVLVGSMPITSVLPVSGRTIQAGPDQEKEGEEYIPLISLALGPFDGGPVKAAFNEIASSRMYRSKARSTLCTAFLDGLLDLWACILTVCITPEGARVRSRESNMDIDPPLAVQEPPSPPRQVPSRVTNVSSVEGARPVPPSNARPRQEGTSNNSRDTSTASDQPVDRSTNRMQLDEEMERVLQFNEVGCDECMIHDTECILVNPCASTQPPTLSKEYEARVRSKIKSCANCRVRHYQCRWDDNRVRELAVDLLIQSRRPMRRAGSREALTAEEEAKTEGIWTKNVKTHGAVGQSPAPREKQHVQGIKMVIRKRRLPKFEALYPTSSSSPSSSSSFYKGEEEEVQTDGMPRARLGTDSSLPQPQSMRMRVFFAGRDRLE</sequence>
<dbReference type="InParanoid" id="G4T7U0"/>
<feature type="compositionally biased region" description="Polar residues" evidence="1">
    <location>
        <begin position="467"/>
        <end position="476"/>
    </location>
</feature>
<proteinExistence type="predicted"/>
<evidence type="ECO:0000313" key="3">
    <source>
        <dbReference type="Proteomes" id="UP000007148"/>
    </source>
</evidence>
<feature type="compositionally biased region" description="Polar residues" evidence="1">
    <location>
        <begin position="260"/>
        <end position="275"/>
    </location>
</feature>
<evidence type="ECO:0000256" key="1">
    <source>
        <dbReference type="SAM" id="MobiDB-lite"/>
    </source>
</evidence>
<feature type="region of interest" description="Disordered" evidence="1">
    <location>
        <begin position="433"/>
        <end position="479"/>
    </location>
</feature>
<dbReference type="EMBL" id="CAFZ01000013">
    <property type="protein sequence ID" value="CCA67378.1"/>
    <property type="molecule type" value="Genomic_DNA"/>
</dbReference>
<feature type="region of interest" description="Disordered" evidence="1">
    <location>
        <begin position="218"/>
        <end position="283"/>
    </location>
</feature>
<keyword evidence="3" id="KW-1185">Reference proteome</keyword>
<accession>G4T7U0</accession>
<comment type="caution">
    <text evidence="2">The sequence shown here is derived from an EMBL/GenBank/DDBJ whole genome shotgun (WGS) entry which is preliminary data.</text>
</comment>
<gene>
    <name evidence="2" type="ORF">PIIN_01209</name>
</gene>
<dbReference type="OrthoDB" id="3142201at2759"/>
<protein>
    <submittedName>
        <fullName evidence="2">Uncharacterized protein</fullName>
    </submittedName>
</protein>
<organism evidence="2 3">
    <name type="scientific">Serendipita indica (strain DSM 11827)</name>
    <name type="common">Root endophyte fungus</name>
    <name type="synonym">Piriformospora indica</name>
    <dbReference type="NCBI Taxonomy" id="1109443"/>
    <lineage>
        <taxon>Eukaryota</taxon>
        <taxon>Fungi</taxon>
        <taxon>Dikarya</taxon>
        <taxon>Basidiomycota</taxon>
        <taxon>Agaricomycotina</taxon>
        <taxon>Agaricomycetes</taxon>
        <taxon>Sebacinales</taxon>
        <taxon>Serendipitaceae</taxon>
        <taxon>Serendipita</taxon>
    </lineage>
</organism>
<reference evidence="2 3" key="1">
    <citation type="journal article" date="2011" name="PLoS Pathog.">
        <title>Endophytic Life Strategies Decoded by Genome and Transcriptome Analyses of the Mutualistic Root Symbiont Piriformospora indica.</title>
        <authorList>
            <person name="Zuccaro A."/>
            <person name="Lahrmann U."/>
            <person name="Guldener U."/>
            <person name="Langen G."/>
            <person name="Pfiffi S."/>
            <person name="Biedenkopf D."/>
            <person name="Wong P."/>
            <person name="Samans B."/>
            <person name="Grimm C."/>
            <person name="Basiewicz M."/>
            <person name="Murat C."/>
            <person name="Martin F."/>
            <person name="Kogel K.H."/>
        </authorList>
    </citation>
    <scope>NUCLEOTIDE SEQUENCE [LARGE SCALE GENOMIC DNA]</scope>
    <source>
        <strain evidence="2 3">DSM 11827</strain>
    </source>
</reference>
<dbReference type="HOGENOM" id="CLU_556816_0_0_1"/>
<feature type="compositionally biased region" description="Low complexity" evidence="1">
    <location>
        <begin position="437"/>
        <end position="446"/>
    </location>
</feature>